<evidence type="ECO:0000256" key="1">
    <source>
        <dbReference type="ARBA" id="ARBA00011054"/>
    </source>
</evidence>
<evidence type="ECO:0000256" key="5">
    <source>
        <dbReference type="ARBA" id="ARBA00022840"/>
    </source>
</evidence>
<dbReference type="PROSITE" id="PS50893">
    <property type="entry name" value="ABC_TRANSPORTER_2"/>
    <property type="match status" value="2"/>
</dbReference>
<dbReference type="InterPro" id="IPR050611">
    <property type="entry name" value="ABCF"/>
</dbReference>
<feature type="compositionally biased region" description="Polar residues" evidence="10">
    <location>
        <begin position="143"/>
        <end position="165"/>
    </location>
</feature>
<feature type="domain" description="ABC transporter" evidence="11">
    <location>
        <begin position="183"/>
        <end position="428"/>
    </location>
</feature>
<dbReference type="EMBL" id="JBBCAQ010000033">
    <property type="protein sequence ID" value="KAK7582366.1"/>
    <property type="molecule type" value="Genomic_DNA"/>
</dbReference>
<feature type="coiled-coil region" evidence="9">
    <location>
        <begin position="417"/>
        <end position="444"/>
    </location>
</feature>
<evidence type="ECO:0000256" key="7">
    <source>
        <dbReference type="ARBA" id="ARBA00023118"/>
    </source>
</evidence>
<dbReference type="PANTHER" id="PTHR19211:SF117">
    <property type="entry name" value="ATP-BINDING CASSETTE SUB-FAMILY F MEMBER 3"/>
    <property type="match status" value="1"/>
</dbReference>
<accession>A0AAN9TBM8</accession>
<keyword evidence="9" id="KW-0175">Coiled coil</keyword>
<keyword evidence="7" id="KW-0051">Antiviral defense</keyword>
<dbReference type="InterPro" id="IPR032781">
    <property type="entry name" value="ABC_tran_Xtn"/>
</dbReference>
<keyword evidence="13" id="KW-1185">Reference proteome</keyword>
<dbReference type="PROSITE" id="PS00211">
    <property type="entry name" value="ABC_TRANSPORTER_1"/>
    <property type="match status" value="1"/>
</dbReference>
<evidence type="ECO:0000256" key="6">
    <source>
        <dbReference type="ARBA" id="ARBA00022990"/>
    </source>
</evidence>
<dbReference type="FunFam" id="3.40.50.300:FF:000104">
    <property type="entry name" value="ATP-binding cassette sub-family F member 3"/>
    <property type="match status" value="1"/>
</dbReference>
<dbReference type="InterPro" id="IPR017871">
    <property type="entry name" value="ABC_transporter-like_CS"/>
</dbReference>
<keyword evidence="4" id="KW-0547">Nucleotide-binding</keyword>
<evidence type="ECO:0000256" key="3">
    <source>
        <dbReference type="ARBA" id="ARBA00022737"/>
    </source>
</evidence>
<keyword evidence="5" id="KW-0067">ATP-binding</keyword>
<protein>
    <recommendedName>
        <fullName evidence="8">ATP-binding cassette sub-family F member 3</fullName>
    </recommendedName>
</protein>
<reference evidence="12 13" key="1">
    <citation type="submission" date="2024-03" db="EMBL/GenBank/DDBJ databases">
        <title>Adaptation during the transition from Ophiocordyceps entomopathogen to insect associate is accompanied by gene loss and intensified selection.</title>
        <authorList>
            <person name="Ward C.M."/>
            <person name="Onetto C.A."/>
            <person name="Borneman A.R."/>
        </authorList>
    </citation>
    <scope>NUCLEOTIDE SEQUENCE [LARGE SCALE GENOMIC DNA]</scope>
    <source>
        <strain evidence="12">AWRI1</strain>
        <tissue evidence="12">Single Adult Female</tissue>
    </source>
</reference>
<dbReference type="CDD" id="cd03221">
    <property type="entry name" value="ABCF_EF-3"/>
    <property type="match status" value="2"/>
</dbReference>
<evidence type="ECO:0000313" key="12">
    <source>
        <dbReference type="EMBL" id="KAK7582366.1"/>
    </source>
</evidence>
<feature type="compositionally biased region" description="Basic and acidic residues" evidence="10">
    <location>
        <begin position="166"/>
        <end position="177"/>
    </location>
</feature>
<dbReference type="SUPFAM" id="SSF52540">
    <property type="entry name" value="P-loop containing nucleoside triphosphate hydrolases"/>
    <property type="match status" value="2"/>
</dbReference>
<comment type="similarity">
    <text evidence="1">Belongs to the ABC transporter superfamily. ABCF family. EF3 subfamily.</text>
</comment>
<organism evidence="12 13">
    <name type="scientific">Parthenolecanium corni</name>
    <dbReference type="NCBI Taxonomy" id="536013"/>
    <lineage>
        <taxon>Eukaryota</taxon>
        <taxon>Metazoa</taxon>
        <taxon>Ecdysozoa</taxon>
        <taxon>Arthropoda</taxon>
        <taxon>Hexapoda</taxon>
        <taxon>Insecta</taxon>
        <taxon>Pterygota</taxon>
        <taxon>Neoptera</taxon>
        <taxon>Paraneoptera</taxon>
        <taxon>Hemiptera</taxon>
        <taxon>Sternorrhyncha</taxon>
        <taxon>Coccoidea</taxon>
        <taxon>Coccidae</taxon>
        <taxon>Parthenolecanium</taxon>
    </lineage>
</organism>
<keyword evidence="2" id="KW-0597">Phosphoprotein</keyword>
<keyword evidence="6" id="KW-0007">Acetylation</keyword>
<dbReference type="Gene3D" id="3.40.50.300">
    <property type="entry name" value="P-loop containing nucleotide triphosphate hydrolases"/>
    <property type="match status" value="2"/>
</dbReference>
<evidence type="ECO:0000313" key="13">
    <source>
        <dbReference type="Proteomes" id="UP001367676"/>
    </source>
</evidence>
<dbReference type="Pfam" id="PF00005">
    <property type="entry name" value="ABC_tran"/>
    <property type="match status" value="2"/>
</dbReference>
<evidence type="ECO:0000259" key="11">
    <source>
        <dbReference type="PROSITE" id="PS50893"/>
    </source>
</evidence>
<keyword evidence="3" id="KW-0677">Repeat</keyword>
<dbReference type="GO" id="GO:0005524">
    <property type="term" value="F:ATP binding"/>
    <property type="evidence" value="ECO:0007669"/>
    <property type="project" value="UniProtKB-KW"/>
</dbReference>
<comment type="caution">
    <text evidence="12">The sequence shown here is derived from an EMBL/GenBank/DDBJ whole genome shotgun (WGS) entry which is preliminary data.</text>
</comment>
<feature type="region of interest" description="Disordered" evidence="10">
    <location>
        <begin position="138"/>
        <end position="177"/>
    </location>
</feature>
<gene>
    <name evidence="12" type="ORF">V9T40_013811</name>
</gene>
<evidence type="ECO:0000256" key="10">
    <source>
        <dbReference type="SAM" id="MobiDB-lite"/>
    </source>
</evidence>
<dbReference type="InterPro" id="IPR058770">
    <property type="entry name" value="PWI_ABCF3"/>
</dbReference>
<feature type="domain" description="ABC transporter" evidence="11">
    <location>
        <begin position="495"/>
        <end position="711"/>
    </location>
</feature>
<dbReference type="SMART" id="SM00382">
    <property type="entry name" value="AAA"/>
    <property type="match status" value="2"/>
</dbReference>
<dbReference type="Pfam" id="PF26051">
    <property type="entry name" value="PWI_ABCF3"/>
    <property type="match status" value="1"/>
</dbReference>
<dbReference type="GO" id="GO:0016887">
    <property type="term" value="F:ATP hydrolysis activity"/>
    <property type="evidence" value="ECO:0007669"/>
    <property type="project" value="InterPro"/>
</dbReference>
<name>A0AAN9TBM8_9HEMI</name>
<dbReference type="GO" id="GO:0051607">
    <property type="term" value="P:defense response to virus"/>
    <property type="evidence" value="ECO:0007669"/>
    <property type="project" value="UniProtKB-KW"/>
</dbReference>
<dbReference type="InterPro" id="IPR003593">
    <property type="entry name" value="AAA+_ATPase"/>
</dbReference>
<dbReference type="InterPro" id="IPR003439">
    <property type="entry name" value="ABC_transporter-like_ATP-bd"/>
</dbReference>
<sequence>MAQCMEYIKTLFPAIDQEMYQYIDGVLENGIEDFQTGEEIYEAIGEVLLQLDDTKSESDIKNVCGKLCKIMKPACNGFEENGLSKTLSAPIQLRVAAEDFENTTRDMDSIWMMHKSYSLKVDQKKLAKATAKLQLKQEKRNMTVPTPSSNPVPAQMSSASASQVTSKKEAKLEAKGNNRSQDIRIENFDVSFGDRVLLQNADLTLSFGRRYGLVGRNGLGKTTLLRMISSGQLRIPSHVSVLHVEQEVTGNDTPALDSVLECDVTRTELLAREKQLNALLNTSSDGTLNAELNELYAKLESIEADKAPAKVSVILAGLGFSPEMQRRPTKEFSGGWRMRLALARALFSSPDLLLLDEPTNMLDMKAIIWLENYLQTWPKTLLVVSHDRHFLDTVPTDILHFHSQRIDCYRGNYELFIKTKTEKMKNQQREIEAQQAQRQHVQEFIDKFRYNANRASSVQSKIKMLEKLPELKPIEKEQEVVLKFPDTDALSPPIIQIDEVSFRYSPESDYIFKDVNLGANLDSRICIVGDNGAGKTTLLKLIMGILTPSSGSIHTHRNLKFGYFSQHHVDQLNMNMSSLELLQTSLKGKPAEEYRRHLGAFGVSGDLALQPIGSLSGGQKSRVAFAKMCLSLPNFLILDEPTNHLDIESIEALGKAIQKYTGGVILVSHDERLIRKVCKELWVCGKGTVKSIEGGFDEYRKIVETELAEVSK</sequence>
<evidence type="ECO:0000256" key="4">
    <source>
        <dbReference type="ARBA" id="ARBA00022741"/>
    </source>
</evidence>
<dbReference type="Proteomes" id="UP001367676">
    <property type="component" value="Unassembled WGS sequence"/>
</dbReference>
<evidence type="ECO:0000256" key="8">
    <source>
        <dbReference type="ARBA" id="ARBA00073919"/>
    </source>
</evidence>
<dbReference type="FunFam" id="3.40.50.300:FF:000688">
    <property type="entry name" value="ATP-binding cassette sub-family F member 3"/>
    <property type="match status" value="1"/>
</dbReference>
<dbReference type="InterPro" id="IPR027417">
    <property type="entry name" value="P-loop_NTPase"/>
</dbReference>
<evidence type="ECO:0000256" key="2">
    <source>
        <dbReference type="ARBA" id="ARBA00022553"/>
    </source>
</evidence>
<evidence type="ECO:0000256" key="9">
    <source>
        <dbReference type="SAM" id="Coils"/>
    </source>
</evidence>
<dbReference type="AlphaFoldDB" id="A0AAN9TBM8"/>
<dbReference type="PANTHER" id="PTHR19211">
    <property type="entry name" value="ATP-BINDING TRANSPORT PROTEIN-RELATED"/>
    <property type="match status" value="1"/>
</dbReference>
<dbReference type="Pfam" id="PF12848">
    <property type="entry name" value="ABC_tran_Xtn"/>
    <property type="match status" value="1"/>
</dbReference>
<proteinExistence type="inferred from homology"/>